<dbReference type="AlphaFoldDB" id="A0A4P9W8G7"/>
<reference evidence="4" key="1">
    <citation type="journal article" date="2018" name="Nat. Microbiol.">
        <title>Leveraging single-cell genomics to expand the fungal tree of life.</title>
        <authorList>
            <person name="Ahrendt S.R."/>
            <person name="Quandt C.A."/>
            <person name="Ciobanu D."/>
            <person name="Clum A."/>
            <person name="Salamov A."/>
            <person name="Andreopoulos B."/>
            <person name="Cheng J.F."/>
            <person name="Woyke T."/>
            <person name="Pelin A."/>
            <person name="Henrissat B."/>
            <person name="Reynolds N.K."/>
            <person name="Benny G.L."/>
            <person name="Smith M.E."/>
            <person name="James T.Y."/>
            <person name="Grigoriev I.V."/>
        </authorList>
    </citation>
    <scope>NUCLEOTIDE SEQUENCE [LARGE SCALE GENOMIC DNA]</scope>
</reference>
<keyword evidence="4" id="KW-1185">Reference proteome</keyword>
<keyword evidence="2" id="KW-0812">Transmembrane</keyword>
<feature type="transmembrane region" description="Helical" evidence="2">
    <location>
        <begin position="23"/>
        <end position="49"/>
    </location>
</feature>
<keyword evidence="2" id="KW-1133">Transmembrane helix</keyword>
<organism evidence="3 4">
    <name type="scientific">Blyttiomyces helicus</name>
    <dbReference type="NCBI Taxonomy" id="388810"/>
    <lineage>
        <taxon>Eukaryota</taxon>
        <taxon>Fungi</taxon>
        <taxon>Fungi incertae sedis</taxon>
        <taxon>Chytridiomycota</taxon>
        <taxon>Chytridiomycota incertae sedis</taxon>
        <taxon>Chytridiomycetes</taxon>
        <taxon>Chytridiomycetes incertae sedis</taxon>
        <taxon>Blyttiomyces</taxon>
    </lineage>
</organism>
<gene>
    <name evidence="3" type="ORF">BDK51DRAFT_49147</name>
</gene>
<evidence type="ECO:0000256" key="2">
    <source>
        <dbReference type="SAM" id="Phobius"/>
    </source>
</evidence>
<dbReference type="Proteomes" id="UP000269721">
    <property type="component" value="Unassembled WGS sequence"/>
</dbReference>
<keyword evidence="2" id="KW-0472">Membrane</keyword>
<sequence>MPCKGACGARLARRKAQTANQNIFAPAAGVLYSIASTFFFSSMSALGLAQTPTPSYIAQEPLLLVSRKTEEQRPAPPSPIVLASNATPEVATPGSSPSPAFLERPTPRTSTQRPTT</sequence>
<accession>A0A4P9W8G7</accession>
<proteinExistence type="predicted"/>
<name>A0A4P9W8G7_9FUNG</name>
<feature type="region of interest" description="Disordered" evidence="1">
    <location>
        <begin position="67"/>
        <end position="116"/>
    </location>
</feature>
<protein>
    <submittedName>
        <fullName evidence="3">Uncharacterized protein</fullName>
    </submittedName>
</protein>
<evidence type="ECO:0000313" key="4">
    <source>
        <dbReference type="Proteomes" id="UP000269721"/>
    </source>
</evidence>
<evidence type="ECO:0000313" key="3">
    <source>
        <dbReference type="EMBL" id="RKO88819.1"/>
    </source>
</evidence>
<feature type="compositionally biased region" description="Low complexity" evidence="1">
    <location>
        <begin position="107"/>
        <end position="116"/>
    </location>
</feature>
<dbReference type="EMBL" id="KZ996459">
    <property type="protein sequence ID" value="RKO88819.1"/>
    <property type="molecule type" value="Genomic_DNA"/>
</dbReference>
<evidence type="ECO:0000256" key="1">
    <source>
        <dbReference type="SAM" id="MobiDB-lite"/>
    </source>
</evidence>